<name>A0ABU5TL69_9CYAN</name>
<dbReference type="RefSeq" id="WP_323262237.1">
    <property type="nucleotide sequence ID" value="NZ_JAYGIE010000079.1"/>
</dbReference>
<organism evidence="1 2">
    <name type="scientific">Pseudanabaena galeata UHCC 0370</name>
    <dbReference type="NCBI Taxonomy" id="3110310"/>
    <lineage>
        <taxon>Bacteria</taxon>
        <taxon>Bacillati</taxon>
        <taxon>Cyanobacteriota</taxon>
        <taxon>Cyanophyceae</taxon>
        <taxon>Pseudanabaenales</taxon>
        <taxon>Pseudanabaenaceae</taxon>
        <taxon>Pseudanabaena</taxon>
    </lineage>
</organism>
<dbReference type="Gene3D" id="3.40.50.1010">
    <property type="entry name" value="5'-nuclease"/>
    <property type="match status" value="1"/>
</dbReference>
<dbReference type="SUPFAM" id="SSF88723">
    <property type="entry name" value="PIN domain-like"/>
    <property type="match status" value="1"/>
</dbReference>
<reference evidence="1 2" key="1">
    <citation type="submission" date="2023-12" db="EMBL/GenBank/DDBJ databases">
        <title>Baltic Sea Cyanobacteria.</title>
        <authorList>
            <person name="Delbaje E."/>
            <person name="Fewer D.P."/>
            <person name="Shishido T.K."/>
        </authorList>
    </citation>
    <scope>NUCLEOTIDE SEQUENCE [LARGE SCALE GENOMIC DNA]</scope>
    <source>
        <strain evidence="1 2">UHCC 0370</strain>
    </source>
</reference>
<sequence length="134" mass="15295">MLLDTSGLLCFLHKSEPKHTTAVRFVAETTGIFLTHNYVLAELVALSLVRGFPQTNVLFYMLELLNNPKIEIVWVDENLHQEAMSLLLTRQDKTYSLCDAVSFVLMRKRGVINALTTDKHFEQEGFIRLLTPEA</sequence>
<accession>A0ABU5TL69</accession>
<dbReference type="Proteomes" id="UP001301388">
    <property type="component" value="Unassembled WGS sequence"/>
</dbReference>
<dbReference type="EMBL" id="JAYGIE010000079">
    <property type="protein sequence ID" value="MEA5478842.1"/>
    <property type="molecule type" value="Genomic_DNA"/>
</dbReference>
<dbReference type="PANTHER" id="PTHR42188:SF1">
    <property type="entry name" value="23S RRNA-SPECIFIC ENDONUCLEASE VAPC20"/>
    <property type="match status" value="1"/>
</dbReference>
<evidence type="ECO:0000313" key="2">
    <source>
        <dbReference type="Proteomes" id="UP001301388"/>
    </source>
</evidence>
<proteinExistence type="predicted"/>
<comment type="caution">
    <text evidence="1">The sequence shown here is derived from an EMBL/GenBank/DDBJ whole genome shotgun (WGS) entry which is preliminary data.</text>
</comment>
<dbReference type="InterPro" id="IPR039018">
    <property type="entry name" value="VapC20-like"/>
</dbReference>
<dbReference type="InterPro" id="IPR029060">
    <property type="entry name" value="PIN-like_dom_sf"/>
</dbReference>
<evidence type="ECO:0000313" key="1">
    <source>
        <dbReference type="EMBL" id="MEA5478842.1"/>
    </source>
</evidence>
<protein>
    <submittedName>
        <fullName evidence="1">Uncharacterized protein</fullName>
    </submittedName>
</protein>
<gene>
    <name evidence="1" type="ORF">VB774_14540</name>
</gene>
<dbReference type="PANTHER" id="PTHR42188">
    <property type="entry name" value="23S RRNA-SPECIFIC ENDONUCLEASE VAPC20"/>
    <property type="match status" value="1"/>
</dbReference>
<keyword evidence="2" id="KW-1185">Reference proteome</keyword>